<evidence type="ECO:0000256" key="3">
    <source>
        <dbReference type="ARBA" id="ARBA00060902"/>
    </source>
</evidence>
<organism evidence="5 6">
    <name type="scientific">Zophobas morio</name>
    <dbReference type="NCBI Taxonomy" id="2755281"/>
    <lineage>
        <taxon>Eukaryota</taxon>
        <taxon>Metazoa</taxon>
        <taxon>Ecdysozoa</taxon>
        <taxon>Arthropoda</taxon>
        <taxon>Hexapoda</taxon>
        <taxon>Insecta</taxon>
        <taxon>Pterygota</taxon>
        <taxon>Neoptera</taxon>
        <taxon>Endopterygota</taxon>
        <taxon>Coleoptera</taxon>
        <taxon>Polyphaga</taxon>
        <taxon>Cucujiformia</taxon>
        <taxon>Tenebrionidae</taxon>
        <taxon>Zophobas</taxon>
    </lineage>
</organism>
<evidence type="ECO:0000256" key="1">
    <source>
        <dbReference type="ARBA" id="ARBA00022729"/>
    </source>
</evidence>
<dbReference type="InterPro" id="IPR038606">
    <property type="entry name" value="To_sf"/>
</dbReference>
<dbReference type="GO" id="GO:0007623">
    <property type="term" value="P:circadian rhythm"/>
    <property type="evidence" value="ECO:0007669"/>
    <property type="project" value="UniProtKB-ARBA"/>
</dbReference>
<dbReference type="InterPro" id="IPR010562">
    <property type="entry name" value="Haemolymph_juvenile_hormone-bd"/>
</dbReference>
<feature type="signal peptide" evidence="4">
    <location>
        <begin position="1"/>
        <end position="15"/>
    </location>
</feature>
<name>A0AA38I8G3_9CUCU</name>
<dbReference type="Proteomes" id="UP001168821">
    <property type="component" value="Unassembled WGS sequence"/>
</dbReference>
<protein>
    <submittedName>
        <fullName evidence="5">Uncharacterized protein</fullName>
    </submittedName>
</protein>
<evidence type="ECO:0000256" key="2">
    <source>
        <dbReference type="ARBA" id="ARBA00023108"/>
    </source>
</evidence>
<dbReference type="Gene3D" id="3.15.10.30">
    <property type="entry name" value="Haemolymph juvenile hormone binding protein"/>
    <property type="match status" value="1"/>
</dbReference>
<reference evidence="5" key="1">
    <citation type="journal article" date="2023" name="G3 (Bethesda)">
        <title>Whole genome assemblies of Zophobas morio and Tenebrio molitor.</title>
        <authorList>
            <person name="Kaur S."/>
            <person name="Stinson S.A."/>
            <person name="diCenzo G.C."/>
        </authorList>
    </citation>
    <scope>NUCLEOTIDE SEQUENCE</scope>
    <source>
        <strain evidence="5">QUZm001</strain>
    </source>
</reference>
<evidence type="ECO:0000313" key="6">
    <source>
        <dbReference type="Proteomes" id="UP001168821"/>
    </source>
</evidence>
<dbReference type="SMART" id="SM00700">
    <property type="entry name" value="JHBP"/>
    <property type="match status" value="1"/>
</dbReference>
<sequence>MLVIILLIFVASTSSKTLPPGIKKCRKSDPNLNHCLDLNVMDGVQQFRGGNRELGIVPLEPLVIPLLEFGDDSAGSISLKQHYSDLKIYGGSNLTIFDTKINLDDENCTWYMKTTTKKLIAKANYRMTGRMLLFTINGHGKCEIIMDNVLITYDLKCEKYLKRNKKHIRITSAILELVPEKLVADFGNLIDGNEQLSRQLLKAANDNAMDLFTEVGPALAQAMAKVETDIANQVFSRVPEDEIFLP</sequence>
<comment type="caution">
    <text evidence="5">The sequence shown here is derived from an EMBL/GenBank/DDBJ whole genome shotgun (WGS) entry which is preliminary data.</text>
</comment>
<dbReference type="EMBL" id="JALNTZ010000005">
    <property type="protein sequence ID" value="KAJ3651212.1"/>
    <property type="molecule type" value="Genomic_DNA"/>
</dbReference>
<accession>A0AA38I8G3</accession>
<dbReference type="Pfam" id="PF06585">
    <property type="entry name" value="JHBP"/>
    <property type="match status" value="1"/>
</dbReference>
<feature type="chain" id="PRO_5041432391" evidence="4">
    <location>
        <begin position="16"/>
        <end position="246"/>
    </location>
</feature>
<gene>
    <name evidence="5" type="ORF">Zmor_017263</name>
</gene>
<dbReference type="FunFam" id="3.15.10.30:FF:000001">
    <property type="entry name" value="Takeout-like protein 1"/>
    <property type="match status" value="1"/>
</dbReference>
<proteinExistence type="inferred from homology"/>
<keyword evidence="2" id="KW-0090">Biological rhythms</keyword>
<keyword evidence="6" id="KW-1185">Reference proteome</keyword>
<dbReference type="PANTHER" id="PTHR11008">
    <property type="entry name" value="PROTEIN TAKEOUT-LIKE PROTEIN"/>
    <property type="match status" value="1"/>
</dbReference>
<dbReference type="GO" id="GO:0005615">
    <property type="term" value="C:extracellular space"/>
    <property type="evidence" value="ECO:0007669"/>
    <property type="project" value="TreeGrafter"/>
</dbReference>
<comment type="similarity">
    <text evidence="3">Belongs to the TO family.</text>
</comment>
<dbReference type="AlphaFoldDB" id="A0AA38I8G3"/>
<dbReference type="PANTHER" id="PTHR11008:SF32">
    <property type="entry name" value="CIRCADIAN CLOCK-CONTROLLED PROTEIN DAYWAKE-RELATED"/>
    <property type="match status" value="1"/>
</dbReference>
<evidence type="ECO:0000313" key="5">
    <source>
        <dbReference type="EMBL" id="KAJ3651212.1"/>
    </source>
</evidence>
<keyword evidence="1 4" id="KW-0732">Signal</keyword>
<evidence type="ECO:0000256" key="4">
    <source>
        <dbReference type="SAM" id="SignalP"/>
    </source>
</evidence>